<dbReference type="EMBL" id="UXEP01000028">
    <property type="protein sequence ID" value="VDC43227.1"/>
    <property type="molecule type" value="Genomic_DNA"/>
</dbReference>
<keyword evidence="1" id="KW-0812">Transmembrane</keyword>
<sequence length="180" mass="19799">MTKKPTQLIAYASILAAFGILIPMIMPLKLIIGPASFTLASHVPLFLAVFISVPVAILVTIGTGLGFLLAGFPLVIVLRAFSHILFVVLAAWWLSRYPQTLKSPTKIFCFAFFVNIIHGLAEFLVVYVLTATVGTSMSYFWSMLGLIGLGSLVHGMLDFYLALVFWRFLVEKLDLSIAKD</sequence>
<feature type="transmembrane region" description="Helical" evidence="1">
    <location>
        <begin position="107"/>
        <end position="129"/>
    </location>
</feature>
<keyword evidence="1" id="KW-1133">Transmembrane helix</keyword>
<proteinExistence type="predicted"/>
<feature type="transmembrane region" description="Helical" evidence="1">
    <location>
        <begin position="44"/>
        <end position="70"/>
    </location>
</feature>
<evidence type="ECO:0000313" key="2">
    <source>
        <dbReference type="EMBL" id="VDC43227.1"/>
    </source>
</evidence>
<feature type="transmembrane region" description="Helical" evidence="1">
    <location>
        <begin position="141"/>
        <end position="166"/>
    </location>
</feature>
<evidence type="ECO:0000256" key="1">
    <source>
        <dbReference type="SAM" id="Phobius"/>
    </source>
</evidence>
<keyword evidence="3" id="KW-1185">Reference proteome</keyword>
<protein>
    <submittedName>
        <fullName evidence="2">Niacin transporter NiaX</fullName>
    </submittedName>
</protein>
<accession>A0A3P5Y8W7</accession>
<feature type="transmembrane region" description="Helical" evidence="1">
    <location>
        <begin position="76"/>
        <end position="95"/>
    </location>
</feature>
<dbReference type="Proteomes" id="UP000280759">
    <property type="component" value="Unassembled WGS sequence"/>
</dbReference>
<organism evidence="2 3">
    <name type="scientific">Streptococcus canis</name>
    <dbReference type="NCBI Taxonomy" id="1329"/>
    <lineage>
        <taxon>Bacteria</taxon>
        <taxon>Bacillati</taxon>
        <taxon>Bacillota</taxon>
        <taxon>Bacilli</taxon>
        <taxon>Lactobacillales</taxon>
        <taxon>Streptococcaceae</taxon>
        <taxon>Streptococcus</taxon>
    </lineage>
</organism>
<keyword evidence="1" id="KW-0472">Membrane</keyword>
<gene>
    <name evidence="2" type="primary">niaX</name>
    <name evidence="2" type="ORF">FMV2238Y02_17180</name>
</gene>
<feature type="transmembrane region" description="Helical" evidence="1">
    <location>
        <begin position="12"/>
        <end position="32"/>
    </location>
</feature>
<reference evidence="2 3" key="1">
    <citation type="submission" date="2018-10" db="EMBL/GenBank/DDBJ databases">
        <authorList>
            <consortium name="Molecular Microbiology and Infection Unit (UMMI)"/>
            <person name="Machado M."/>
        </authorList>
    </citation>
    <scope>NUCLEOTIDE SEQUENCE [LARGE SCALE GENOMIC DNA]</scope>
    <source>
        <strain evidence="2">FMV2238.02</strain>
    </source>
</reference>
<evidence type="ECO:0000313" key="3">
    <source>
        <dbReference type="Proteomes" id="UP000280759"/>
    </source>
</evidence>
<name>A0A3P5Y8W7_STRCB</name>
<dbReference type="RefSeq" id="WP_125074634.1">
    <property type="nucleotide sequence ID" value="NZ_CP053792.1"/>
</dbReference>
<dbReference type="AlphaFoldDB" id="A0A3P5Y8W7"/>